<dbReference type="Proteomes" id="UP001529235">
    <property type="component" value="Unassembled WGS sequence"/>
</dbReference>
<keyword evidence="2" id="KW-1185">Reference proteome</keyword>
<comment type="caution">
    <text evidence="1">The sequence shown here is derived from an EMBL/GenBank/DDBJ whole genome shotgun (WGS) entry which is preliminary data.</text>
</comment>
<name>A0ABD4Z5G8_9CREN</name>
<organism evidence="1 2">
    <name type="scientific">Ignisphaera cupida</name>
    <dbReference type="NCBI Taxonomy" id="3050454"/>
    <lineage>
        <taxon>Archaea</taxon>
        <taxon>Thermoproteota</taxon>
        <taxon>Thermoprotei</taxon>
        <taxon>Desulfurococcales</taxon>
        <taxon>Desulfurococcaceae</taxon>
        <taxon>Ignisphaera</taxon>
    </lineage>
</organism>
<gene>
    <name evidence="1" type="ORF">QPL79_02405</name>
</gene>
<accession>A0ABD4Z5G8</accession>
<proteinExistence type="predicted"/>
<dbReference type="AlphaFoldDB" id="A0ABD4Z5G8"/>
<dbReference type="Pfam" id="PF06626">
    <property type="entry name" value="DUF1152"/>
    <property type="match status" value="1"/>
</dbReference>
<reference evidence="1 2" key="1">
    <citation type="submission" date="2023-05" db="EMBL/GenBank/DDBJ databases">
        <title>A new hyperthermophilic archaea 'Ignisphaera cupida' sp. nov. and description of the family 'Ignisphaeraceae' fam. nov.</title>
        <authorList>
            <person name="Podosokorskaya O.A."/>
            <person name="Elcheninov A.G."/>
            <person name="Klukina A."/>
            <person name="Merkel A.Y."/>
        </authorList>
    </citation>
    <scope>NUCLEOTIDE SEQUENCE [LARGE SCALE GENOMIC DNA]</scope>
    <source>
        <strain evidence="1 2">4213-co</strain>
    </source>
</reference>
<protein>
    <submittedName>
        <fullName evidence="1">DUF1152 domain-containing protein</fullName>
    </submittedName>
</protein>
<evidence type="ECO:0000313" key="2">
    <source>
        <dbReference type="Proteomes" id="UP001529235"/>
    </source>
</evidence>
<evidence type="ECO:0000313" key="1">
    <source>
        <dbReference type="EMBL" id="MDK6028217.1"/>
    </source>
</evidence>
<sequence length="338" mass="36378">MFLSRGTKCLLFFAAGGGGDAATASMLSLAARRVGLKSFVASVIWERFVVDPVPGPIPFEEIVGGKIIGNFSMLVNGFSKAFRGGREVIFQAAKTSMVLGEPIAVVDLVKGVYGVMKGLEEIMSYFGCETVVTVDVGGDILATGFEDDLWSPLADFIGLAASASLNSVIAVHSPGSDGELSQEYVLKRISLVAENGGYLGARGVTKEDVENLEKILEVVESEASRATLLAAKGVWGFTALRKGSRESFITPVNLLTFFLDAKTVASLNPVIKEINNCEEIECARKKLNSLCIFTELDLEEEVYKLIQKGVEINGNILVDIKKRFKSTCKTLTKQSSKP</sequence>
<dbReference type="RefSeq" id="WP_285273405.1">
    <property type="nucleotide sequence ID" value="NZ_JASNVW010000001.1"/>
</dbReference>
<dbReference type="InterPro" id="IPR010581">
    <property type="entry name" value="DUF1152"/>
</dbReference>
<dbReference type="EMBL" id="JASNVW010000001">
    <property type="protein sequence ID" value="MDK6028217.1"/>
    <property type="molecule type" value="Genomic_DNA"/>
</dbReference>